<dbReference type="InterPro" id="IPR007138">
    <property type="entry name" value="ABM_dom"/>
</dbReference>
<gene>
    <name evidence="2" type="ORF">BCR34DRAFT_359201</name>
</gene>
<dbReference type="EMBL" id="MCFA01000079">
    <property type="protein sequence ID" value="ORY09985.1"/>
    <property type="molecule type" value="Genomic_DNA"/>
</dbReference>
<organism evidence="2 3">
    <name type="scientific">Clohesyomyces aquaticus</name>
    <dbReference type="NCBI Taxonomy" id="1231657"/>
    <lineage>
        <taxon>Eukaryota</taxon>
        <taxon>Fungi</taxon>
        <taxon>Dikarya</taxon>
        <taxon>Ascomycota</taxon>
        <taxon>Pezizomycotina</taxon>
        <taxon>Dothideomycetes</taxon>
        <taxon>Pleosporomycetidae</taxon>
        <taxon>Pleosporales</taxon>
        <taxon>Lindgomycetaceae</taxon>
        <taxon>Clohesyomyces</taxon>
    </lineage>
</organism>
<keyword evidence="3" id="KW-1185">Reference proteome</keyword>
<dbReference type="PROSITE" id="PS51725">
    <property type="entry name" value="ABM"/>
    <property type="match status" value="1"/>
</dbReference>
<reference evidence="2 3" key="1">
    <citation type="submission" date="2016-07" db="EMBL/GenBank/DDBJ databases">
        <title>Pervasive Adenine N6-methylation of Active Genes in Fungi.</title>
        <authorList>
            <consortium name="DOE Joint Genome Institute"/>
            <person name="Mondo S.J."/>
            <person name="Dannebaum R.O."/>
            <person name="Kuo R.C."/>
            <person name="Labutti K."/>
            <person name="Haridas S."/>
            <person name="Kuo A."/>
            <person name="Salamov A."/>
            <person name="Ahrendt S.R."/>
            <person name="Lipzen A."/>
            <person name="Sullivan W."/>
            <person name="Andreopoulos W.B."/>
            <person name="Clum A."/>
            <person name="Lindquist E."/>
            <person name="Daum C."/>
            <person name="Ramamoorthy G.K."/>
            <person name="Gryganskyi A."/>
            <person name="Culley D."/>
            <person name="Magnuson J.K."/>
            <person name="James T.Y."/>
            <person name="O'Malley M.A."/>
            <person name="Stajich J.E."/>
            <person name="Spatafora J.W."/>
            <person name="Visel A."/>
            <person name="Grigoriev I.V."/>
        </authorList>
    </citation>
    <scope>NUCLEOTIDE SEQUENCE [LARGE SCALE GENOMIC DNA]</scope>
    <source>
        <strain evidence="2 3">CBS 115471</strain>
    </source>
</reference>
<dbReference type="InterPro" id="IPR011008">
    <property type="entry name" value="Dimeric_a/b-barrel"/>
</dbReference>
<comment type="caution">
    <text evidence="2">The sequence shown here is derived from an EMBL/GenBank/DDBJ whole genome shotgun (WGS) entry which is preliminary data.</text>
</comment>
<dbReference type="PANTHER" id="PTHR40624">
    <property type="entry name" value="BIOSYNTHESIS MONOOXYGENASE, PUTATIVE (AFU_ORTHOLOGUE AFUA_1G12025)-RELATED"/>
    <property type="match status" value="1"/>
</dbReference>
<dbReference type="Proteomes" id="UP000193144">
    <property type="component" value="Unassembled WGS sequence"/>
</dbReference>
<feature type="domain" description="ABM" evidence="1">
    <location>
        <begin position="5"/>
        <end position="99"/>
    </location>
</feature>
<evidence type="ECO:0000313" key="2">
    <source>
        <dbReference type="EMBL" id="ORY09985.1"/>
    </source>
</evidence>
<sequence length="213" mass="23746">MVPIVTTAKIVCVDKEARKKVLDAFHQIVEFSRQNEAGVLRYMVTIPLEDQSGTDLYMIEEYASAAANESHIATPPVQELLTLFGKGGILSSKPEVSTLPISYRTNSSSAIPTLSSLAIVIGRYKCEHGGSADALRKVMTESEGSKDDYVPLSDYVIMEEKESGRLKTVGIYEGWEAWEKAKNERFYMPHVMHEESTAMAIVRLRAVDGLWRK</sequence>
<dbReference type="PANTHER" id="PTHR40624:SF1">
    <property type="entry name" value="BIOSYNTHESIS MONOOXYGENASE, PUTATIVE (AFU_ORTHOLOGUE AFUA_1G12025)-RELATED"/>
    <property type="match status" value="1"/>
</dbReference>
<evidence type="ECO:0000259" key="1">
    <source>
        <dbReference type="PROSITE" id="PS51725"/>
    </source>
</evidence>
<name>A0A1Y1ZJI5_9PLEO</name>
<proteinExistence type="predicted"/>
<dbReference type="SUPFAM" id="SSF54909">
    <property type="entry name" value="Dimeric alpha+beta barrel"/>
    <property type="match status" value="1"/>
</dbReference>
<dbReference type="AlphaFoldDB" id="A0A1Y1ZJI5"/>
<dbReference type="Gene3D" id="3.30.70.100">
    <property type="match status" value="1"/>
</dbReference>
<dbReference type="OrthoDB" id="4520428at2759"/>
<protein>
    <recommendedName>
        <fullName evidence="1">ABM domain-containing protein</fullName>
    </recommendedName>
</protein>
<accession>A0A1Y1ZJI5</accession>
<evidence type="ECO:0000313" key="3">
    <source>
        <dbReference type="Proteomes" id="UP000193144"/>
    </source>
</evidence>
<dbReference type="Pfam" id="PF03992">
    <property type="entry name" value="ABM"/>
    <property type="match status" value="1"/>
</dbReference>